<dbReference type="InterPro" id="IPR002347">
    <property type="entry name" value="SDR_fam"/>
</dbReference>
<name>A0A6A5Z7F7_9PLEO</name>
<dbReference type="Proteomes" id="UP000799770">
    <property type="component" value="Unassembled WGS sequence"/>
</dbReference>
<proteinExistence type="predicted"/>
<evidence type="ECO:0000256" key="1">
    <source>
        <dbReference type="ARBA" id="ARBA00023002"/>
    </source>
</evidence>
<dbReference type="InterPro" id="IPR036291">
    <property type="entry name" value="NAD(P)-bd_dom_sf"/>
</dbReference>
<dbReference type="EMBL" id="ML977323">
    <property type="protein sequence ID" value="KAF2115380.1"/>
    <property type="molecule type" value="Genomic_DNA"/>
</dbReference>
<dbReference type="AlphaFoldDB" id="A0A6A5Z7F7"/>
<dbReference type="Pfam" id="PF00106">
    <property type="entry name" value="adh_short"/>
    <property type="match status" value="1"/>
</dbReference>
<dbReference type="PANTHER" id="PTHR43157">
    <property type="entry name" value="PHOSPHATIDYLINOSITOL-GLYCAN BIOSYNTHESIS CLASS F PROTEIN-RELATED"/>
    <property type="match status" value="1"/>
</dbReference>
<keyword evidence="1" id="KW-0560">Oxidoreductase</keyword>
<keyword evidence="3" id="KW-1185">Reference proteome</keyword>
<evidence type="ECO:0000313" key="2">
    <source>
        <dbReference type="EMBL" id="KAF2115380.1"/>
    </source>
</evidence>
<protein>
    <submittedName>
        <fullName evidence="2">Short-chain dehydrogenase/reductase</fullName>
    </submittedName>
</protein>
<dbReference type="GO" id="GO:0016491">
    <property type="term" value="F:oxidoreductase activity"/>
    <property type="evidence" value="ECO:0007669"/>
    <property type="project" value="UniProtKB-KW"/>
</dbReference>
<reference evidence="2" key="1">
    <citation type="journal article" date="2020" name="Stud. Mycol.">
        <title>101 Dothideomycetes genomes: a test case for predicting lifestyles and emergence of pathogens.</title>
        <authorList>
            <person name="Haridas S."/>
            <person name="Albert R."/>
            <person name="Binder M."/>
            <person name="Bloem J."/>
            <person name="Labutti K."/>
            <person name="Salamov A."/>
            <person name="Andreopoulos B."/>
            <person name="Baker S."/>
            <person name="Barry K."/>
            <person name="Bills G."/>
            <person name="Bluhm B."/>
            <person name="Cannon C."/>
            <person name="Castanera R."/>
            <person name="Culley D."/>
            <person name="Daum C."/>
            <person name="Ezra D."/>
            <person name="Gonzalez J."/>
            <person name="Henrissat B."/>
            <person name="Kuo A."/>
            <person name="Liang C."/>
            <person name="Lipzen A."/>
            <person name="Lutzoni F."/>
            <person name="Magnuson J."/>
            <person name="Mondo S."/>
            <person name="Nolan M."/>
            <person name="Ohm R."/>
            <person name="Pangilinan J."/>
            <person name="Park H.-J."/>
            <person name="Ramirez L."/>
            <person name="Alfaro M."/>
            <person name="Sun H."/>
            <person name="Tritt A."/>
            <person name="Yoshinaga Y."/>
            <person name="Zwiers L.-H."/>
            <person name="Turgeon B."/>
            <person name="Goodwin S."/>
            <person name="Spatafora J."/>
            <person name="Crous P."/>
            <person name="Grigoriev I."/>
        </authorList>
    </citation>
    <scope>NUCLEOTIDE SEQUENCE</scope>
    <source>
        <strain evidence="2">CBS 627.86</strain>
    </source>
</reference>
<accession>A0A6A5Z7F7</accession>
<dbReference type="OrthoDB" id="542013at2759"/>
<sequence length="326" mass="35857">MVLLFDFINRQFLTEPPIPTTSYKGRTVIVTGANVGLGKEAVRWCLKLGASKVIIACRTTSKGSLAATEIQNDTGCSPDMLEVWKLNMSSYAAVREFAERAKGLERLDAVIANAGMSTLKFNTTEDNEETITTNVISTALLCFALHPKLVETAKQYNINTHITITASELYEVASFKERKAPEGKIFETLRDKKKAKMRDRYNVSKLLQVFLVRQMAALSPVSASHVIVNCVAPGMCHTELHRNIATGKWVDVLMKILARTSEVGSRTLVYGGSAGPETHGKYLPDCKITEPAGLCRGLPGKELQERVWAELRAKLEKIQPGVTSIA</sequence>
<gene>
    <name evidence="2" type="ORF">BDV96DRAFT_687322</name>
</gene>
<evidence type="ECO:0000313" key="3">
    <source>
        <dbReference type="Proteomes" id="UP000799770"/>
    </source>
</evidence>
<dbReference type="SUPFAM" id="SSF51735">
    <property type="entry name" value="NAD(P)-binding Rossmann-fold domains"/>
    <property type="match status" value="1"/>
</dbReference>
<dbReference type="PANTHER" id="PTHR43157:SF31">
    <property type="entry name" value="PHOSPHATIDYLINOSITOL-GLYCAN BIOSYNTHESIS CLASS F PROTEIN"/>
    <property type="match status" value="1"/>
</dbReference>
<dbReference type="Gene3D" id="3.40.50.720">
    <property type="entry name" value="NAD(P)-binding Rossmann-like Domain"/>
    <property type="match status" value="1"/>
</dbReference>
<organism evidence="2 3">
    <name type="scientific">Lophiotrema nucula</name>
    <dbReference type="NCBI Taxonomy" id="690887"/>
    <lineage>
        <taxon>Eukaryota</taxon>
        <taxon>Fungi</taxon>
        <taxon>Dikarya</taxon>
        <taxon>Ascomycota</taxon>
        <taxon>Pezizomycotina</taxon>
        <taxon>Dothideomycetes</taxon>
        <taxon>Pleosporomycetidae</taxon>
        <taxon>Pleosporales</taxon>
        <taxon>Lophiotremataceae</taxon>
        <taxon>Lophiotrema</taxon>
    </lineage>
</organism>
<dbReference type="PRINTS" id="PR00081">
    <property type="entry name" value="GDHRDH"/>
</dbReference>